<proteinExistence type="predicted"/>
<dbReference type="PANTHER" id="PTHR33221">
    <property type="entry name" value="WINGED HELIX-TURN-HELIX TRANSCRIPTIONAL REGULATOR, RRF2 FAMILY"/>
    <property type="match status" value="1"/>
</dbReference>
<dbReference type="Proteomes" id="UP001549146">
    <property type="component" value="Unassembled WGS sequence"/>
</dbReference>
<organism evidence="1 2">
    <name type="scientific">Moheibacter stercoris</name>
    <dbReference type="NCBI Taxonomy" id="1628251"/>
    <lineage>
        <taxon>Bacteria</taxon>
        <taxon>Pseudomonadati</taxon>
        <taxon>Bacteroidota</taxon>
        <taxon>Flavobacteriia</taxon>
        <taxon>Flavobacteriales</taxon>
        <taxon>Weeksellaceae</taxon>
        <taxon>Moheibacter</taxon>
    </lineage>
</organism>
<comment type="caution">
    <text evidence="1">The sequence shown here is derived from an EMBL/GenBank/DDBJ whole genome shotgun (WGS) entry which is preliminary data.</text>
</comment>
<dbReference type="SUPFAM" id="SSF46785">
    <property type="entry name" value="Winged helix' DNA-binding domain"/>
    <property type="match status" value="1"/>
</dbReference>
<dbReference type="Gene3D" id="1.10.10.10">
    <property type="entry name" value="Winged helix-like DNA-binding domain superfamily/Winged helix DNA-binding domain"/>
    <property type="match status" value="1"/>
</dbReference>
<name>A0ABV2LUK1_9FLAO</name>
<dbReference type="InterPro" id="IPR000944">
    <property type="entry name" value="Tscrpt_reg_Rrf2"/>
</dbReference>
<reference evidence="1 2" key="1">
    <citation type="submission" date="2024-06" db="EMBL/GenBank/DDBJ databases">
        <title>Genomic Encyclopedia of Type Strains, Phase IV (KMG-IV): sequencing the most valuable type-strain genomes for metagenomic binning, comparative biology and taxonomic classification.</title>
        <authorList>
            <person name="Goeker M."/>
        </authorList>
    </citation>
    <scope>NUCLEOTIDE SEQUENCE [LARGE SCALE GENOMIC DNA]</scope>
    <source>
        <strain evidence="1 2">DSM 29388</strain>
    </source>
</reference>
<gene>
    <name evidence="1" type="ORF">ABID46_001395</name>
</gene>
<dbReference type="EMBL" id="JBEPMO010000006">
    <property type="protein sequence ID" value="MET3731814.1"/>
    <property type="molecule type" value="Genomic_DNA"/>
</dbReference>
<dbReference type="PANTHER" id="PTHR33221:SF13">
    <property type="entry name" value="TRANSCRIPTIONAL REGULATOR-RELATED"/>
    <property type="match status" value="1"/>
</dbReference>
<keyword evidence="2" id="KW-1185">Reference proteome</keyword>
<protein>
    <submittedName>
        <fullName evidence="1">Rrf2 family protein</fullName>
    </submittedName>
</protein>
<dbReference type="PROSITE" id="PS51197">
    <property type="entry name" value="HTH_RRF2_2"/>
    <property type="match status" value="1"/>
</dbReference>
<dbReference type="InterPro" id="IPR036388">
    <property type="entry name" value="WH-like_DNA-bd_sf"/>
</dbReference>
<evidence type="ECO:0000313" key="1">
    <source>
        <dbReference type="EMBL" id="MET3731814.1"/>
    </source>
</evidence>
<sequence>MFSKSCEYGIKAIIYITTQSLEGRRIKVGEIAENSDLPLAFTAKLLGILTKVNIVFSQTGPNGGFYIDPERLREIKLEEIVSAIDGNSVYEGCGLGLSHCDAENPCPLHNDFIKIRTELKTMLKTTTVFDLAMKLKSGESVLVR</sequence>
<evidence type="ECO:0000313" key="2">
    <source>
        <dbReference type="Proteomes" id="UP001549146"/>
    </source>
</evidence>
<accession>A0ABV2LUK1</accession>
<dbReference type="InterPro" id="IPR036390">
    <property type="entry name" value="WH_DNA-bd_sf"/>
</dbReference>
<dbReference type="RefSeq" id="WP_354508431.1">
    <property type="nucleotide sequence ID" value="NZ_JBEPMO010000006.1"/>
</dbReference>
<dbReference type="Pfam" id="PF02082">
    <property type="entry name" value="Rrf2"/>
    <property type="match status" value="1"/>
</dbReference>